<feature type="coiled-coil region" evidence="1">
    <location>
        <begin position="176"/>
        <end position="203"/>
    </location>
</feature>
<keyword evidence="1" id="KW-0175">Coiled coil</keyword>
<dbReference type="InterPro" id="IPR011989">
    <property type="entry name" value="ARM-like"/>
</dbReference>
<dbReference type="Gene3D" id="1.25.10.10">
    <property type="entry name" value="Leucine-rich Repeat Variant"/>
    <property type="match status" value="1"/>
</dbReference>
<evidence type="ECO:0000313" key="2">
    <source>
        <dbReference type="EMBL" id="KAA6392871.1"/>
    </source>
</evidence>
<dbReference type="OrthoDB" id="201709at2759"/>
<dbReference type="Proteomes" id="UP000324800">
    <property type="component" value="Unassembled WGS sequence"/>
</dbReference>
<protein>
    <submittedName>
        <fullName evidence="2">Uncharacterized protein</fullName>
    </submittedName>
</protein>
<gene>
    <name evidence="2" type="ORF">EZS28_011602</name>
</gene>
<reference evidence="2 3" key="1">
    <citation type="submission" date="2019-03" db="EMBL/GenBank/DDBJ databases">
        <title>Single cell metagenomics reveals metabolic interactions within the superorganism composed of flagellate Streblomastix strix and complex community of Bacteroidetes bacteria on its surface.</title>
        <authorList>
            <person name="Treitli S.C."/>
            <person name="Kolisko M."/>
            <person name="Husnik F."/>
            <person name="Keeling P."/>
            <person name="Hampl V."/>
        </authorList>
    </citation>
    <scope>NUCLEOTIDE SEQUENCE [LARGE SCALE GENOMIC DNA]</scope>
    <source>
        <strain evidence="2">ST1C</strain>
    </source>
</reference>
<proteinExistence type="predicted"/>
<feature type="coiled-coil region" evidence="1">
    <location>
        <begin position="6"/>
        <end position="124"/>
    </location>
</feature>
<dbReference type="EMBL" id="SNRW01002410">
    <property type="protein sequence ID" value="KAA6392871.1"/>
    <property type="molecule type" value="Genomic_DNA"/>
</dbReference>
<evidence type="ECO:0000256" key="1">
    <source>
        <dbReference type="SAM" id="Coils"/>
    </source>
</evidence>
<organism evidence="2 3">
    <name type="scientific">Streblomastix strix</name>
    <dbReference type="NCBI Taxonomy" id="222440"/>
    <lineage>
        <taxon>Eukaryota</taxon>
        <taxon>Metamonada</taxon>
        <taxon>Preaxostyla</taxon>
        <taxon>Oxymonadida</taxon>
        <taxon>Streblomastigidae</taxon>
        <taxon>Streblomastix</taxon>
    </lineage>
</organism>
<name>A0A5J4WD65_9EUKA</name>
<dbReference type="AlphaFoldDB" id="A0A5J4WD65"/>
<comment type="caution">
    <text evidence="2">The sequence shown here is derived from an EMBL/GenBank/DDBJ whole genome shotgun (WGS) entry which is preliminary data.</text>
</comment>
<accession>A0A5J4WD65</accession>
<evidence type="ECO:0000313" key="3">
    <source>
        <dbReference type="Proteomes" id="UP000324800"/>
    </source>
</evidence>
<sequence>MIKQQRDELQIRLKDKEQQYKQLYEQRQDGLKKEAQQFGLQILEQNKDLESGKNLKKEKDELNEAQNQIERMNEQIDQLKTETIDLQHELQITQENLEIQKQELNKNQQTAKDEEDLKIKAEEQRWQLQGEYEVLILENARLKQTLGEERTQQEDQRIREEKRLNDERINKIELDKRDSDERIRLFEQRLKEADDRIQQLERPCSVCKQIGLQLNQPLIGSKDQKTKIKEQSEVLSIIISQTYQLDDDDEGKKRTIVSGIAEGLLQILQNYPLREITENNSKAYRHLAYTSDENKRLLYQKDPLPVMIRLLDHTESKIVNHAIVTICNFLYSEVDQQENKIHPHFQDLNKCDGINRMYQLFKKGPYKYSRDRAAIAIGLVLRSQEINVPVPAKQKGNANASMKQEVIAHLKMLMLDDPEQWIKDAAKDALKGLAKNEANRVEISKGGFECPE</sequence>
<dbReference type="SUPFAM" id="SSF48371">
    <property type="entry name" value="ARM repeat"/>
    <property type="match status" value="1"/>
</dbReference>
<dbReference type="InterPro" id="IPR016024">
    <property type="entry name" value="ARM-type_fold"/>
</dbReference>